<dbReference type="EMBL" id="JAECZO010000078">
    <property type="protein sequence ID" value="KAK7196537.1"/>
    <property type="molecule type" value="Genomic_DNA"/>
</dbReference>
<evidence type="ECO:0000313" key="3">
    <source>
        <dbReference type="Proteomes" id="UP001430356"/>
    </source>
</evidence>
<dbReference type="Proteomes" id="UP001430356">
    <property type="component" value="Unassembled WGS sequence"/>
</dbReference>
<feature type="region of interest" description="Disordered" evidence="1">
    <location>
        <begin position="21"/>
        <end position="41"/>
    </location>
</feature>
<evidence type="ECO:0000256" key="1">
    <source>
        <dbReference type="SAM" id="MobiDB-lite"/>
    </source>
</evidence>
<accession>A0AAW0ESL8</accession>
<organism evidence="2 3">
    <name type="scientific">Novymonas esmeraldas</name>
    <dbReference type="NCBI Taxonomy" id="1808958"/>
    <lineage>
        <taxon>Eukaryota</taxon>
        <taxon>Discoba</taxon>
        <taxon>Euglenozoa</taxon>
        <taxon>Kinetoplastea</taxon>
        <taxon>Metakinetoplastina</taxon>
        <taxon>Trypanosomatida</taxon>
        <taxon>Trypanosomatidae</taxon>
        <taxon>Novymonas</taxon>
    </lineage>
</organism>
<comment type="caution">
    <text evidence="2">The sequence shown here is derived from an EMBL/GenBank/DDBJ whole genome shotgun (WGS) entry which is preliminary data.</text>
</comment>
<feature type="compositionally biased region" description="Basic residues" evidence="1">
    <location>
        <begin position="27"/>
        <end position="36"/>
    </location>
</feature>
<keyword evidence="3" id="KW-1185">Reference proteome</keyword>
<evidence type="ECO:0000313" key="2">
    <source>
        <dbReference type="EMBL" id="KAK7196537.1"/>
    </source>
</evidence>
<name>A0AAW0ESL8_9TRYP</name>
<gene>
    <name evidence="2" type="ORF">NESM_000591500</name>
</gene>
<sequence>MSCASPVEVLWDDLLRAAAKAPPATRTARHRHRRQQRCPAPESVYASKKRWGHFWCAVPCRPERVSVKTREKRVTFSPIVTVVEFAVVPAR</sequence>
<proteinExistence type="predicted"/>
<protein>
    <submittedName>
        <fullName evidence="2">Uncharacterized protein</fullName>
    </submittedName>
</protein>
<reference evidence="2 3" key="1">
    <citation type="journal article" date="2021" name="MBio">
        <title>A New Model Trypanosomatid, Novymonas esmeraldas: Genomic Perception of Its 'Candidatus Pandoraea novymonadis' Endosymbiont.</title>
        <authorList>
            <person name="Zakharova A."/>
            <person name="Saura A."/>
            <person name="Butenko A."/>
            <person name="Podesvova L."/>
            <person name="Warmusova S."/>
            <person name="Kostygov A.Y."/>
            <person name="Nenarokova A."/>
            <person name="Lukes J."/>
            <person name="Opperdoes F.R."/>
            <person name="Yurchenko V."/>
        </authorList>
    </citation>
    <scope>NUCLEOTIDE SEQUENCE [LARGE SCALE GENOMIC DNA]</scope>
    <source>
        <strain evidence="2 3">E262AT.01</strain>
    </source>
</reference>
<dbReference type="AlphaFoldDB" id="A0AAW0ESL8"/>